<proteinExistence type="predicted"/>
<evidence type="ECO:0000313" key="1">
    <source>
        <dbReference type="EMBL" id="MEN3534749.1"/>
    </source>
</evidence>
<protein>
    <submittedName>
        <fullName evidence="1">Uncharacterized protein</fullName>
    </submittedName>
</protein>
<reference evidence="1 2" key="1">
    <citation type="submission" date="2024-05" db="EMBL/GenBank/DDBJ databases">
        <title>Microbispora sp.ZYX-F-249.</title>
        <authorList>
            <person name="Xie H."/>
        </authorList>
    </citation>
    <scope>NUCLEOTIDE SEQUENCE [LARGE SCALE GENOMIC DNA]</scope>
    <source>
        <strain evidence="1 2">ZYX-F-249</strain>
    </source>
</reference>
<sequence>MTAPMEAARRVADAVLYEGYLLYPYRASAAKNRMRWQFGVLVPPDYPGEPSASVTECLLEAPGEARLDVRLRFLHVRGKTVERREDDGYWPVPRLTVGGRDYISFDEAAEREARTTLSLPDVTRGRRTIEVRVPGERVIEPITGPDGERTGRVVCEHQPLDAEMRVSAERLPGPYGLVRLRVEVANTAHWERADAPREEALRRSLVATHLLIGVSGGAFVSLLDPPLWAEAAARECRNENTWPVLVGEPGRRDVVLSSPIILYDHPAIAPESPGDLFDSTEIDELLTLRTQTLTEEERREARVTDPRAAEILERAADLPPELLERLHGAIRHLQVPARTAPEDDAVTVSGVRIGKGSRVRLRPGARRADAHDMFLTGRTARVEAVFLDVDGVRHLAVTLEDDPGSDLQREQGRFLYFAPDEVEPA</sequence>
<name>A0ABV0AHU5_9ACTN</name>
<gene>
    <name evidence="1" type="ORF">AAH991_06525</name>
</gene>
<dbReference type="RefSeq" id="WP_346224830.1">
    <property type="nucleotide sequence ID" value="NZ_JBDJAW010000004.1"/>
</dbReference>
<dbReference type="Proteomes" id="UP001447516">
    <property type="component" value="Unassembled WGS sequence"/>
</dbReference>
<accession>A0ABV0AHU5</accession>
<dbReference type="EMBL" id="JBDJAW010000004">
    <property type="protein sequence ID" value="MEN3534749.1"/>
    <property type="molecule type" value="Genomic_DNA"/>
</dbReference>
<evidence type="ECO:0000313" key="2">
    <source>
        <dbReference type="Proteomes" id="UP001447516"/>
    </source>
</evidence>
<comment type="caution">
    <text evidence="1">The sequence shown here is derived from an EMBL/GenBank/DDBJ whole genome shotgun (WGS) entry which is preliminary data.</text>
</comment>
<keyword evidence="2" id="KW-1185">Reference proteome</keyword>
<organism evidence="1 2">
    <name type="scientific">Microbispora maris</name>
    <dbReference type="NCBI Taxonomy" id="3144104"/>
    <lineage>
        <taxon>Bacteria</taxon>
        <taxon>Bacillati</taxon>
        <taxon>Actinomycetota</taxon>
        <taxon>Actinomycetes</taxon>
        <taxon>Streptosporangiales</taxon>
        <taxon>Streptosporangiaceae</taxon>
        <taxon>Microbispora</taxon>
    </lineage>
</organism>